<name>A0A1V6PB49_9EURO</name>
<dbReference type="STRING" id="416450.A0A1V6PB49"/>
<proteinExistence type="predicted"/>
<protein>
    <recommendedName>
        <fullName evidence="3">Reverse transcriptase domain-containing protein</fullName>
    </recommendedName>
</protein>
<evidence type="ECO:0000313" key="2">
    <source>
        <dbReference type="Proteomes" id="UP000191672"/>
    </source>
</evidence>
<sequence>MVGWVDDVCFMAKGDSERDITKKLRTACQNADQWPERMPLVFDPKQYAPHALREHLRDRPKIHAAISTGAYSISDKDSRTLPGNWLDSRLEFHHHREKAIAKANVSLQALQSLAGSTWGASTSAMRRIYQAVIIPQMHFGVSAWYQPMLVSKAKARRMSQPFVGIQKRAACLISEAFQTAAEALNIELHLPPIAIHMNWLVRETALRLRTGPVFAVPPLMLRRLPGYERDWAG</sequence>
<dbReference type="AlphaFoldDB" id="A0A1V6PB49"/>
<organism evidence="1 2">
    <name type="scientific">Penicillium antarcticum</name>
    <dbReference type="NCBI Taxonomy" id="416450"/>
    <lineage>
        <taxon>Eukaryota</taxon>
        <taxon>Fungi</taxon>
        <taxon>Dikarya</taxon>
        <taxon>Ascomycota</taxon>
        <taxon>Pezizomycotina</taxon>
        <taxon>Eurotiomycetes</taxon>
        <taxon>Eurotiomycetidae</taxon>
        <taxon>Eurotiales</taxon>
        <taxon>Aspergillaceae</taxon>
        <taxon>Penicillium</taxon>
    </lineage>
</organism>
<gene>
    <name evidence="1" type="ORF">PENANT_c186G04308</name>
</gene>
<comment type="caution">
    <text evidence="1">The sequence shown here is derived from an EMBL/GenBank/DDBJ whole genome shotgun (WGS) entry which is preliminary data.</text>
</comment>
<accession>A0A1V6PB49</accession>
<evidence type="ECO:0000313" key="1">
    <source>
        <dbReference type="EMBL" id="OQD74224.1"/>
    </source>
</evidence>
<dbReference type="EMBL" id="MDYN01000186">
    <property type="protein sequence ID" value="OQD74224.1"/>
    <property type="molecule type" value="Genomic_DNA"/>
</dbReference>
<keyword evidence="2" id="KW-1185">Reference proteome</keyword>
<evidence type="ECO:0008006" key="3">
    <source>
        <dbReference type="Google" id="ProtNLM"/>
    </source>
</evidence>
<reference evidence="2" key="1">
    <citation type="journal article" date="2017" name="Nat. Microbiol.">
        <title>Global analysis of biosynthetic gene clusters reveals vast potential of secondary metabolite production in Penicillium species.</title>
        <authorList>
            <person name="Nielsen J.C."/>
            <person name="Grijseels S."/>
            <person name="Prigent S."/>
            <person name="Ji B."/>
            <person name="Dainat J."/>
            <person name="Nielsen K.F."/>
            <person name="Frisvad J.C."/>
            <person name="Workman M."/>
            <person name="Nielsen J."/>
        </authorList>
    </citation>
    <scope>NUCLEOTIDE SEQUENCE [LARGE SCALE GENOMIC DNA]</scope>
    <source>
        <strain evidence="2">IBT 31811</strain>
    </source>
</reference>
<dbReference type="Proteomes" id="UP000191672">
    <property type="component" value="Unassembled WGS sequence"/>
</dbReference>